<feature type="region of interest" description="Disordered" evidence="1">
    <location>
        <begin position="151"/>
        <end position="186"/>
    </location>
</feature>
<feature type="compositionally biased region" description="Polar residues" evidence="1">
    <location>
        <begin position="151"/>
        <end position="165"/>
    </location>
</feature>
<protein>
    <submittedName>
        <fullName evidence="2">Uncharacterized protein</fullName>
    </submittedName>
</protein>
<accession>A0ABD6WB86</accession>
<proteinExistence type="predicted"/>
<sequence>MILTVAASLLGALVGSLVGHLLTKSREQESQRRTLRIQYLIQAYHSIANAVDREAVTREQIQAAEDAVIDIVLLGKCEEIRAVETIQNTGNKEGFRLKPVMDALRDSLRKELRLPPVETKAVYLRWAPANLAPSKPLDVSVVLATPITGQHVQTGSVPTKSQSSEHPAGSGSGSLSGDTDPRPSAS</sequence>
<name>A0ABD6WB86_RATRA</name>
<dbReference type="KEGG" id="rry:C1O28_00680"/>
<reference evidence="4 5" key="1">
    <citation type="submission" date="2018-02" db="EMBL/GenBank/DDBJ databases">
        <title>Bacteriophage NCPPB3778 and a type I-E CRISPR drive the evolution of the US Biological Select Agent, Rathayibacter toxicus.</title>
        <authorList>
            <person name="Davis E.W.II."/>
            <person name="Tabima J.F."/>
            <person name="Weisberg A.J."/>
            <person name="Lopes L.D."/>
            <person name="Wiseman M.S."/>
            <person name="Wiseman M.S."/>
            <person name="Pupko T."/>
            <person name="Belcher M.S."/>
            <person name="Sechler A.J."/>
            <person name="Tancos M.A."/>
            <person name="Schroeder B.K."/>
            <person name="Murray T.D."/>
            <person name="Luster D.G."/>
            <person name="Schneider W.L."/>
            <person name="Rogers E."/>
            <person name="Andreote F.D."/>
            <person name="Grunwald N.J."/>
            <person name="Putnam M.L."/>
            <person name="Chang J.H."/>
        </authorList>
    </citation>
    <scope>NUCLEOTIDE SEQUENCE [LARGE SCALE GENOMIC DNA]</scope>
    <source>
        <strain evidence="3 5">AY1D6</strain>
        <strain evidence="2 4">AY1I9</strain>
    </source>
</reference>
<evidence type="ECO:0000313" key="4">
    <source>
        <dbReference type="Proteomes" id="UP000237881"/>
    </source>
</evidence>
<dbReference type="Proteomes" id="UP000239698">
    <property type="component" value="Unassembled WGS sequence"/>
</dbReference>
<evidence type="ECO:0000313" key="5">
    <source>
        <dbReference type="Proteomes" id="UP000239698"/>
    </source>
</evidence>
<keyword evidence="5" id="KW-1185">Reference proteome</keyword>
<organism evidence="2 4">
    <name type="scientific">Rathayibacter rathayi</name>
    <name type="common">Corynebacterium rathayi</name>
    <dbReference type="NCBI Taxonomy" id="33887"/>
    <lineage>
        <taxon>Bacteria</taxon>
        <taxon>Bacillati</taxon>
        <taxon>Actinomycetota</taxon>
        <taxon>Actinomycetes</taxon>
        <taxon>Micrococcales</taxon>
        <taxon>Microbacteriaceae</taxon>
        <taxon>Rathayibacter</taxon>
    </lineage>
</organism>
<dbReference type="RefSeq" id="WP_104248910.1">
    <property type="nucleotide sequence ID" value="NZ_CP028129.1"/>
</dbReference>
<evidence type="ECO:0000313" key="3">
    <source>
        <dbReference type="EMBL" id="PPH75831.1"/>
    </source>
</evidence>
<dbReference type="GeneID" id="49818954"/>
<dbReference type="EMBL" id="PSUL01000004">
    <property type="protein sequence ID" value="PPF15536.1"/>
    <property type="molecule type" value="Genomic_DNA"/>
</dbReference>
<evidence type="ECO:0000313" key="2">
    <source>
        <dbReference type="EMBL" id="PPF15536.1"/>
    </source>
</evidence>
<dbReference type="AlphaFoldDB" id="A0ABD6WB86"/>
<evidence type="ECO:0000256" key="1">
    <source>
        <dbReference type="SAM" id="MobiDB-lite"/>
    </source>
</evidence>
<dbReference type="Proteomes" id="UP000237881">
    <property type="component" value="Unassembled WGS sequence"/>
</dbReference>
<comment type="caution">
    <text evidence="2">The sequence shown here is derived from an EMBL/GenBank/DDBJ whole genome shotgun (WGS) entry which is preliminary data.</text>
</comment>
<dbReference type="EMBL" id="PSVT01000021">
    <property type="protein sequence ID" value="PPH75831.1"/>
    <property type="molecule type" value="Genomic_DNA"/>
</dbReference>
<gene>
    <name evidence="2" type="ORF">C5C04_03080</name>
    <name evidence="3" type="ORF">C5C40_10485</name>
</gene>